<feature type="transmembrane region" description="Helical" evidence="7">
    <location>
        <begin position="260"/>
        <end position="280"/>
    </location>
</feature>
<evidence type="ECO:0000256" key="1">
    <source>
        <dbReference type="ARBA" id="ARBA00004141"/>
    </source>
</evidence>
<keyword evidence="10" id="KW-1185">Reference proteome</keyword>
<dbReference type="VEuPathDB" id="FungiDB:MFRU_015g01620"/>
<evidence type="ECO:0000256" key="3">
    <source>
        <dbReference type="ARBA" id="ARBA00022692"/>
    </source>
</evidence>
<dbReference type="Pfam" id="PF20684">
    <property type="entry name" value="Fung_rhodopsin"/>
    <property type="match status" value="1"/>
</dbReference>
<feature type="transmembrane region" description="Helical" evidence="7">
    <location>
        <begin position="142"/>
        <end position="165"/>
    </location>
</feature>
<dbReference type="SFLD" id="SFLDG01020">
    <property type="entry name" value="Terpene_Cyclase_Like_2"/>
    <property type="match status" value="1"/>
</dbReference>
<dbReference type="VEuPathDB" id="FungiDB:MFRU_015g01630"/>
<dbReference type="GO" id="GO:0008299">
    <property type="term" value="P:isoprenoid biosynthetic process"/>
    <property type="evidence" value="ECO:0007669"/>
    <property type="project" value="UniProtKB-ARBA"/>
</dbReference>
<organism evidence="9 10">
    <name type="scientific">Monilinia fructicola</name>
    <name type="common">Brown rot fungus</name>
    <name type="synonym">Ciboria fructicola</name>
    <dbReference type="NCBI Taxonomy" id="38448"/>
    <lineage>
        <taxon>Eukaryota</taxon>
        <taxon>Fungi</taxon>
        <taxon>Dikarya</taxon>
        <taxon>Ascomycota</taxon>
        <taxon>Pezizomycotina</taxon>
        <taxon>Leotiomycetes</taxon>
        <taxon>Helotiales</taxon>
        <taxon>Sclerotiniaceae</taxon>
        <taxon>Monilinia</taxon>
    </lineage>
</organism>
<keyword evidence="5 7" id="KW-0472">Membrane</keyword>
<feature type="transmembrane region" description="Helical" evidence="7">
    <location>
        <begin position="187"/>
        <end position="210"/>
    </location>
</feature>
<accession>A0A5M9K1Q6</accession>
<dbReference type="PANTHER" id="PTHR33048">
    <property type="entry name" value="PTH11-LIKE INTEGRAL MEMBRANE PROTEIN (AFU_ORTHOLOGUE AFUA_5G11245)"/>
    <property type="match status" value="1"/>
</dbReference>
<evidence type="ECO:0000256" key="4">
    <source>
        <dbReference type="ARBA" id="ARBA00022989"/>
    </source>
</evidence>
<dbReference type="GO" id="GO:0010333">
    <property type="term" value="F:terpene synthase activity"/>
    <property type="evidence" value="ECO:0007669"/>
    <property type="project" value="InterPro"/>
</dbReference>
<feature type="transmembrane region" description="Helical" evidence="7">
    <location>
        <begin position="222"/>
        <end position="245"/>
    </location>
</feature>
<protein>
    <recommendedName>
        <fullName evidence="8">Rhodopsin domain-containing protein</fullName>
    </recommendedName>
</protein>
<reference evidence="9 10" key="1">
    <citation type="submission" date="2019-06" db="EMBL/GenBank/DDBJ databases">
        <title>Genome Sequence of the Brown Rot Fungal Pathogen Monilinia fructicola.</title>
        <authorList>
            <person name="De Miccolis Angelini R.M."/>
            <person name="Landi L."/>
            <person name="Abate D."/>
            <person name="Pollastro S."/>
            <person name="Romanazzi G."/>
            <person name="Faretra F."/>
        </authorList>
    </citation>
    <scope>NUCLEOTIDE SEQUENCE [LARGE SCALE GENOMIC DNA]</scope>
    <source>
        <strain evidence="9 10">Mfrc123</strain>
    </source>
</reference>
<dbReference type="InterPro" id="IPR008949">
    <property type="entry name" value="Isoprenoid_synthase_dom_sf"/>
</dbReference>
<name>A0A5M9K1Q6_MONFR</name>
<dbReference type="AlphaFoldDB" id="A0A5M9K1Q6"/>
<evidence type="ECO:0000256" key="6">
    <source>
        <dbReference type="ARBA" id="ARBA00038359"/>
    </source>
</evidence>
<evidence type="ECO:0000313" key="9">
    <source>
        <dbReference type="EMBL" id="KAA8574349.1"/>
    </source>
</evidence>
<dbReference type="Proteomes" id="UP000322873">
    <property type="component" value="Unassembled WGS sequence"/>
</dbReference>
<dbReference type="GO" id="GO:0016020">
    <property type="term" value="C:membrane"/>
    <property type="evidence" value="ECO:0007669"/>
    <property type="project" value="UniProtKB-SubCell"/>
</dbReference>
<feature type="domain" description="Rhodopsin" evidence="8">
    <location>
        <begin position="48"/>
        <end position="285"/>
    </location>
</feature>
<comment type="caution">
    <text evidence="9">The sequence shown here is derived from an EMBL/GenBank/DDBJ whole genome shotgun (WGS) entry which is preliminary data.</text>
</comment>
<keyword evidence="4 7" id="KW-1133">Transmembrane helix</keyword>
<evidence type="ECO:0000256" key="5">
    <source>
        <dbReference type="ARBA" id="ARBA00023136"/>
    </source>
</evidence>
<dbReference type="SFLD" id="SFLDS00005">
    <property type="entry name" value="Isoprenoid_Synthase_Type_I"/>
    <property type="match status" value="1"/>
</dbReference>
<dbReference type="InterPro" id="IPR052337">
    <property type="entry name" value="SAT4-like"/>
</dbReference>
<evidence type="ECO:0000256" key="7">
    <source>
        <dbReference type="SAM" id="Phobius"/>
    </source>
</evidence>
<dbReference type="SUPFAM" id="SSF48576">
    <property type="entry name" value="Terpenoid synthases"/>
    <property type="match status" value="1"/>
</dbReference>
<sequence>MYISTYERVSRQAERTPAGSKIGLNTHNFQTVTVDIVLLILTTFFVGLRLYSRKLQGLKYGAEDWSILGALVVFYCYIGVSFAAIFEGGIGYHANQLSAEQTKLSLILILIIQFVYAVGQGLVKSSICLLLMRIFSTRRFRLAASIIMGLCIAWSLMTILIAFLICRPLDYNWNLKPPGNHCGDQNLAYGSVGVVDIFTDTCILILPIPMIWNLQMPKINKFLLACILGFGVFTISVTIVRVIVIAKTDFLDFSYSSKGIFIWTAVNYGTGIIVACCPLLRPVVEKVYPKSLIQTLRSKSASITTSITGSNPRRHLNFDRLGDDRYPLHDMDSRSAGPKTEIETIIRDEEFLRGQSGSHNSIYTGSKSPDLQSKGIKVQTELVVNSVKTASSKLSLSSKPNFKNSGELVNLTPKSSQHTKKMSNSRKQLELSLKGQQVIIPDLYPIFENWPRGINVELDNIRPDIERELESLFSGDPRLEKLKAADFSMFGSCWWPNASAERLRIVTYLAVWLFVWDDELDSEIGPLSNDFNRGQNYRSDTIAYLNHCLSMEKMNPCDEPSNAIIRSFKAIGDAICKVYTEAQRQVLLEELLFFMDCSEMEQRVRLSEKLPTVGEYWRCRMGTSAVGVTTAMNEFAIGSQVSTMMINTSMKALWDHTNEIVWLVNDILSIKKELEQNTVDSLIPLLANDGGSAQAAIDSAVASLHAAVNGFDKLANDLVDQYRSDDITQAALQRFLDACRYNCTGNLNWSLQTKRYGICQETSAEGISIIL</sequence>
<feature type="transmembrane region" description="Helical" evidence="7">
    <location>
        <begin position="32"/>
        <end position="52"/>
    </location>
</feature>
<comment type="similarity">
    <text evidence="2">Belongs to the terpene synthase family.</text>
</comment>
<evidence type="ECO:0000259" key="8">
    <source>
        <dbReference type="Pfam" id="PF20684"/>
    </source>
</evidence>
<evidence type="ECO:0000313" key="10">
    <source>
        <dbReference type="Proteomes" id="UP000322873"/>
    </source>
</evidence>
<keyword evidence="3 7" id="KW-0812">Transmembrane</keyword>
<comment type="subcellular location">
    <subcellularLocation>
        <location evidence="1">Membrane</location>
        <topology evidence="1">Multi-pass membrane protein</topology>
    </subcellularLocation>
</comment>
<dbReference type="InterPro" id="IPR049326">
    <property type="entry name" value="Rhodopsin_dom_fungi"/>
</dbReference>
<feature type="transmembrane region" description="Helical" evidence="7">
    <location>
        <begin position="64"/>
        <end position="86"/>
    </location>
</feature>
<proteinExistence type="inferred from homology"/>
<dbReference type="EMBL" id="VICG01000003">
    <property type="protein sequence ID" value="KAA8574349.1"/>
    <property type="molecule type" value="Genomic_DNA"/>
</dbReference>
<dbReference type="Gene3D" id="1.10.600.10">
    <property type="entry name" value="Farnesyl Diphosphate Synthase"/>
    <property type="match status" value="1"/>
</dbReference>
<evidence type="ECO:0000256" key="2">
    <source>
        <dbReference type="ARBA" id="ARBA00006333"/>
    </source>
</evidence>
<dbReference type="PANTHER" id="PTHR33048:SF57">
    <property type="entry name" value="INTEGRAL MEMBRANE PROTEIN-RELATED"/>
    <property type="match status" value="1"/>
</dbReference>
<comment type="similarity">
    <text evidence="6">Belongs to the SAT4 family.</text>
</comment>
<feature type="transmembrane region" description="Helical" evidence="7">
    <location>
        <begin position="106"/>
        <end position="130"/>
    </location>
</feature>
<dbReference type="InterPro" id="IPR034686">
    <property type="entry name" value="Terpene_cyclase-like_2"/>
</dbReference>
<dbReference type="Pfam" id="PF19086">
    <property type="entry name" value="Terpene_syn_C_2"/>
    <property type="match status" value="1"/>
</dbReference>
<gene>
    <name evidence="9" type="ORF">EYC84_005831</name>
</gene>